<feature type="compositionally biased region" description="Pro residues" evidence="1">
    <location>
        <begin position="221"/>
        <end position="230"/>
    </location>
</feature>
<evidence type="ECO:0000313" key="3">
    <source>
        <dbReference type="EMBL" id="KAF0689820.1"/>
    </source>
</evidence>
<accession>A0A485LCC9</accession>
<feature type="transmembrane region" description="Helical" evidence="2">
    <location>
        <begin position="40"/>
        <end position="62"/>
    </location>
</feature>
<dbReference type="Proteomes" id="UP000332933">
    <property type="component" value="Unassembled WGS sequence"/>
</dbReference>
<feature type="transmembrane region" description="Helical" evidence="2">
    <location>
        <begin position="171"/>
        <end position="191"/>
    </location>
</feature>
<evidence type="ECO:0000313" key="4">
    <source>
        <dbReference type="EMBL" id="VFT95466.1"/>
    </source>
</evidence>
<proteinExistence type="predicted"/>
<protein>
    <submittedName>
        <fullName evidence="4">Aste57867_18732 protein</fullName>
    </submittedName>
</protein>
<reference evidence="4 5" key="1">
    <citation type="submission" date="2019-03" db="EMBL/GenBank/DDBJ databases">
        <authorList>
            <person name="Gaulin E."/>
            <person name="Dumas B."/>
        </authorList>
    </citation>
    <scope>NUCLEOTIDE SEQUENCE [LARGE SCALE GENOMIC DNA]</scope>
    <source>
        <strain evidence="4">CBS 568.67</strain>
    </source>
</reference>
<keyword evidence="2" id="KW-0472">Membrane</keyword>
<evidence type="ECO:0000256" key="1">
    <source>
        <dbReference type="SAM" id="MobiDB-lite"/>
    </source>
</evidence>
<name>A0A485LCC9_9STRA</name>
<keyword evidence="2" id="KW-1133">Transmembrane helix</keyword>
<dbReference type="EMBL" id="CAADRA010006430">
    <property type="protein sequence ID" value="VFT95466.1"/>
    <property type="molecule type" value="Genomic_DNA"/>
</dbReference>
<evidence type="ECO:0000313" key="5">
    <source>
        <dbReference type="Proteomes" id="UP000332933"/>
    </source>
</evidence>
<feature type="transmembrane region" description="Helical" evidence="2">
    <location>
        <begin position="126"/>
        <end position="150"/>
    </location>
</feature>
<feature type="transmembrane region" description="Helical" evidence="2">
    <location>
        <begin position="255"/>
        <end position="277"/>
    </location>
</feature>
<feature type="transmembrane region" description="Helical" evidence="2">
    <location>
        <begin position="335"/>
        <end position="352"/>
    </location>
</feature>
<evidence type="ECO:0000256" key="2">
    <source>
        <dbReference type="SAM" id="Phobius"/>
    </source>
</evidence>
<sequence>MPPPIDCGMPRGPLPPHDGGGSSYGAALRYENSNQIPAMLVLYTITLGLSASMTLTACATVFKWRVVKASPNHATIFMLFVTLGLWSLSALVNVLLVFAGNGVPPGGRPGCMRSPPRGPPPKGIGYVLYSSAVTDMLFNATSLWWILATYEFQRFVWRPRRLAPRASRNVMLWYNMFVQTVSLGYILAVVMDGVLHPLPSFSPDAPWGNASVTRNGSRPGGGPPMFPFPPTNMTDGSQGGPPHRPPPLQFTMGNLFYAAYGIRWLAVLYPLCVGFWFARDRRQHTSALARSVKSVALFVSLLVLVNVPALVLVGLFDFGLMDKEDLFFTYSLSKAGSYAIGAGLAIVLGLYLKDFDALYMPEETKLPYPRPTTVVGSAFVVLDWDSCSAT</sequence>
<gene>
    <name evidence="4" type="primary">Aste57867_18732</name>
    <name evidence="3" type="ORF">As57867_018668</name>
    <name evidence="4" type="ORF">ASTE57867_18732</name>
</gene>
<keyword evidence="5" id="KW-1185">Reference proteome</keyword>
<feature type="region of interest" description="Disordered" evidence="1">
    <location>
        <begin position="209"/>
        <end position="244"/>
    </location>
</feature>
<dbReference type="AlphaFoldDB" id="A0A485LCC9"/>
<feature type="transmembrane region" description="Helical" evidence="2">
    <location>
        <begin position="297"/>
        <end position="315"/>
    </location>
</feature>
<feature type="transmembrane region" description="Helical" evidence="2">
    <location>
        <begin position="74"/>
        <end position="99"/>
    </location>
</feature>
<dbReference type="EMBL" id="VJMH01006409">
    <property type="protein sequence ID" value="KAF0689820.1"/>
    <property type="molecule type" value="Genomic_DNA"/>
</dbReference>
<reference evidence="3" key="2">
    <citation type="submission" date="2019-06" db="EMBL/GenBank/DDBJ databases">
        <title>Genomics analysis of Aphanomyces spp. identifies a new class of oomycete effector associated with host adaptation.</title>
        <authorList>
            <person name="Gaulin E."/>
        </authorList>
    </citation>
    <scope>NUCLEOTIDE SEQUENCE</scope>
    <source>
        <strain evidence="3">CBS 578.67</strain>
    </source>
</reference>
<organism evidence="4 5">
    <name type="scientific">Aphanomyces stellatus</name>
    <dbReference type="NCBI Taxonomy" id="120398"/>
    <lineage>
        <taxon>Eukaryota</taxon>
        <taxon>Sar</taxon>
        <taxon>Stramenopiles</taxon>
        <taxon>Oomycota</taxon>
        <taxon>Saprolegniomycetes</taxon>
        <taxon>Saprolegniales</taxon>
        <taxon>Verrucalvaceae</taxon>
        <taxon>Aphanomyces</taxon>
    </lineage>
</organism>
<keyword evidence="2" id="KW-0812">Transmembrane</keyword>